<feature type="compositionally biased region" description="Pro residues" evidence="4">
    <location>
        <begin position="60"/>
        <end position="69"/>
    </location>
</feature>
<proteinExistence type="predicted"/>
<dbReference type="SMART" id="SM00082">
    <property type="entry name" value="LRRCT"/>
    <property type="match status" value="1"/>
</dbReference>
<keyword evidence="5" id="KW-1133">Transmembrane helix</keyword>
<dbReference type="GO" id="GO:0060326">
    <property type="term" value="P:cell chemotaxis"/>
    <property type="evidence" value="ECO:0007669"/>
    <property type="project" value="Ensembl"/>
</dbReference>
<dbReference type="PROSITE" id="PS51450">
    <property type="entry name" value="LRR"/>
    <property type="match status" value="1"/>
</dbReference>
<dbReference type="Pfam" id="PF01462">
    <property type="entry name" value="LRRNT"/>
    <property type="match status" value="1"/>
</dbReference>
<protein>
    <submittedName>
        <fullName evidence="10 11">Trophoblast glycoprotein</fullName>
    </submittedName>
</protein>
<evidence type="ECO:0000256" key="5">
    <source>
        <dbReference type="SAM" id="Phobius"/>
    </source>
</evidence>
<evidence type="ECO:0000259" key="7">
    <source>
        <dbReference type="SMART" id="SM00013"/>
    </source>
</evidence>
<dbReference type="InterPro" id="IPR052286">
    <property type="entry name" value="Wnt_signaling_inhibitor"/>
</dbReference>
<reference evidence="10 11" key="1">
    <citation type="submission" date="2025-04" db="UniProtKB">
        <authorList>
            <consortium name="RefSeq"/>
        </authorList>
    </citation>
    <scope>IDENTIFICATION</scope>
    <source>
        <tissue evidence="10 11">Spleen</tissue>
    </source>
</reference>
<feature type="compositionally biased region" description="Low complexity" evidence="4">
    <location>
        <begin position="34"/>
        <end position="59"/>
    </location>
</feature>
<dbReference type="InterPro" id="IPR032675">
    <property type="entry name" value="LRR_dom_sf"/>
</dbReference>
<evidence type="ECO:0000256" key="4">
    <source>
        <dbReference type="SAM" id="MobiDB-lite"/>
    </source>
</evidence>
<dbReference type="GO" id="GO:0030425">
    <property type="term" value="C:dendrite"/>
    <property type="evidence" value="ECO:0007669"/>
    <property type="project" value="Ensembl"/>
</dbReference>
<dbReference type="SMART" id="SM00369">
    <property type="entry name" value="LRR_TYP"/>
    <property type="match status" value="6"/>
</dbReference>
<keyword evidence="5" id="KW-0472">Membrane</keyword>
<dbReference type="PANTHER" id="PTHR24364">
    <property type="entry name" value="LP06937P"/>
    <property type="match status" value="1"/>
</dbReference>
<dbReference type="RefSeq" id="XP_020825585.1">
    <property type="nucleotide sequence ID" value="XM_020969926.1"/>
</dbReference>
<dbReference type="GeneID" id="110196599"/>
<dbReference type="GO" id="GO:0005783">
    <property type="term" value="C:endoplasmic reticulum"/>
    <property type="evidence" value="ECO:0007669"/>
    <property type="project" value="Ensembl"/>
</dbReference>
<keyword evidence="2 6" id="KW-0732">Signal</keyword>
<dbReference type="AlphaFoldDB" id="A0A6P5ITW1"/>
<dbReference type="GO" id="GO:0090090">
    <property type="term" value="P:negative regulation of canonical Wnt signaling pathway"/>
    <property type="evidence" value="ECO:0007669"/>
    <property type="project" value="TreeGrafter"/>
</dbReference>
<dbReference type="RefSeq" id="XP_020825586.1">
    <property type="nucleotide sequence ID" value="XM_020969927.1"/>
</dbReference>
<keyword evidence="5" id="KW-0812">Transmembrane</keyword>
<dbReference type="GO" id="GO:0043679">
    <property type="term" value="C:axon terminus"/>
    <property type="evidence" value="ECO:0007669"/>
    <property type="project" value="Ensembl"/>
</dbReference>
<gene>
    <name evidence="10 11" type="primary">TPBG</name>
</gene>
<dbReference type="GO" id="GO:0008285">
    <property type="term" value="P:negative regulation of cell population proliferation"/>
    <property type="evidence" value="ECO:0007669"/>
    <property type="project" value="Ensembl"/>
</dbReference>
<feature type="transmembrane region" description="Helical" evidence="5">
    <location>
        <begin position="370"/>
        <end position="390"/>
    </location>
</feature>
<evidence type="ECO:0000256" key="6">
    <source>
        <dbReference type="SAM" id="SignalP"/>
    </source>
</evidence>
<dbReference type="GO" id="GO:0072659">
    <property type="term" value="P:protein localization to plasma membrane"/>
    <property type="evidence" value="ECO:0007669"/>
    <property type="project" value="Ensembl"/>
</dbReference>
<dbReference type="GO" id="GO:0051965">
    <property type="term" value="P:positive regulation of synapse assembly"/>
    <property type="evidence" value="ECO:0007669"/>
    <property type="project" value="Ensembl"/>
</dbReference>
<accession>A0A6P5ITW1</accession>
<dbReference type="GO" id="GO:0005886">
    <property type="term" value="C:plasma membrane"/>
    <property type="evidence" value="ECO:0007669"/>
    <property type="project" value="Ensembl"/>
</dbReference>
<dbReference type="GO" id="GO:0051932">
    <property type="term" value="P:synaptic transmission, GABAergic"/>
    <property type="evidence" value="ECO:0007669"/>
    <property type="project" value="Ensembl"/>
</dbReference>
<dbReference type="SUPFAM" id="SSF52058">
    <property type="entry name" value="L domain-like"/>
    <property type="match status" value="1"/>
</dbReference>
<dbReference type="GO" id="GO:0050921">
    <property type="term" value="P:positive regulation of chemotaxis"/>
    <property type="evidence" value="ECO:0007669"/>
    <property type="project" value="Ensembl"/>
</dbReference>
<keyword evidence="1" id="KW-0433">Leucine-rich repeat</keyword>
<dbReference type="InterPro" id="IPR003591">
    <property type="entry name" value="Leu-rich_rpt_typical-subtyp"/>
</dbReference>
<evidence type="ECO:0000313" key="9">
    <source>
        <dbReference type="Proteomes" id="UP000515140"/>
    </source>
</evidence>
<dbReference type="GO" id="GO:0008355">
    <property type="term" value="P:olfactory learning"/>
    <property type="evidence" value="ECO:0007669"/>
    <property type="project" value="Ensembl"/>
</dbReference>
<dbReference type="GeneTree" id="ENSGT00940000154868"/>
<organism evidence="9 10">
    <name type="scientific">Phascolarctos cinereus</name>
    <name type="common">Koala</name>
    <dbReference type="NCBI Taxonomy" id="38626"/>
    <lineage>
        <taxon>Eukaryota</taxon>
        <taxon>Metazoa</taxon>
        <taxon>Chordata</taxon>
        <taxon>Craniata</taxon>
        <taxon>Vertebrata</taxon>
        <taxon>Euteleostomi</taxon>
        <taxon>Mammalia</taxon>
        <taxon>Metatheria</taxon>
        <taxon>Diprotodontia</taxon>
        <taxon>Phascolarctidae</taxon>
        <taxon>Phascolarctos</taxon>
    </lineage>
</organism>
<dbReference type="GO" id="GO:0090497">
    <property type="term" value="P:mesenchymal cell migration"/>
    <property type="evidence" value="ECO:0007669"/>
    <property type="project" value="Ensembl"/>
</dbReference>
<evidence type="ECO:0000256" key="2">
    <source>
        <dbReference type="ARBA" id="ARBA00022729"/>
    </source>
</evidence>
<dbReference type="SMART" id="SM00013">
    <property type="entry name" value="LRRNT"/>
    <property type="match status" value="1"/>
</dbReference>
<feature type="chain" id="PRO_5044648167" evidence="6">
    <location>
        <begin position="38"/>
        <end position="434"/>
    </location>
</feature>
<dbReference type="CTD" id="7162"/>
<feature type="signal peptide" evidence="6">
    <location>
        <begin position="1"/>
        <end position="37"/>
    </location>
</feature>
<dbReference type="GO" id="GO:0140059">
    <property type="term" value="P:dendrite arborization"/>
    <property type="evidence" value="ECO:0007669"/>
    <property type="project" value="Ensembl"/>
</dbReference>
<dbReference type="GO" id="GO:0070374">
    <property type="term" value="P:positive regulation of ERK1 and ERK2 cascade"/>
    <property type="evidence" value="ECO:0007669"/>
    <property type="project" value="Ensembl"/>
</dbReference>
<feature type="domain" description="LRRNT" evidence="7">
    <location>
        <begin position="72"/>
        <end position="106"/>
    </location>
</feature>
<evidence type="ECO:0000256" key="1">
    <source>
        <dbReference type="ARBA" id="ARBA00022614"/>
    </source>
</evidence>
<dbReference type="KEGG" id="pcw:110196599"/>
<keyword evidence="3" id="KW-0677">Repeat</keyword>
<dbReference type="InterPro" id="IPR000372">
    <property type="entry name" value="LRRNT"/>
</dbReference>
<dbReference type="Proteomes" id="UP000515140">
    <property type="component" value="Unplaced"/>
</dbReference>
<dbReference type="PRINTS" id="PR00019">
    <property type="entry name" value="LEURICHRPT"/>
</dbReference>
<dbReference type="GO" id="GO:0051897">
    <property type="term" value="P:positive regulation of phosphatidylinositol 3-kinase/protein kinase B signal transduction"/>
    <property type="evidence" value="ECO:0007669"/>
    <property type="project" value="Ensembl"/>
</dbReference>
<evidence type="ECO:0000313" key="10">
    <source>
        <dbReference type="RefSeq" id="XP_020825585.1"/>
    </source>
</evidence>
<evidence type="ECO:0000259" key="8">
    <source>
        <dbReference type="SMART" id="SM00082"/>
    </source>
</evidence>
<feature type="region of interest" description="Disordered" evidence="4">
    <location>
        <begin position="34"/>
        <end position="69"/>
    </location>
</feature>
<dbReference type="InterPro" id="IPR001611">
    <property type="entry name" value="Leu-rich_rpt"/>
</dbReference>
<evidence type="ECO:0000256" key="3">
    <source>
        <dbReference type="ARBA" id="ARBA00022737"/>
    </source>
</evidence>
<dbReference type="Gene3D" id="3.80.10.10">
    <property type="entry name" value="Ribonuclease Inhibitor"/>
    <property type="match status" value="1"/>
</dbReference>
<keyword evidence="9" id="KW-1185">Reference proteome</keyword>
<evidence type="ECO:0000313" key="11">
    <source>
        <dbReference type="RefSeq" id="XP_020825586.1"/>
    </source>
</evidence>
<dbReference type="PANTHER" id="PTHR24364:SF17">
    <property type="entry name" value="TROPHOBLAST GLYCOPROTEIN"/>
    <property type="match status" value="1"/>
</dbReference>
<dbReference type="Pfam" id="PF13855">
    <property type="entry name" value="LRR_8"/>
    <property type="match status" value="2"/>
</dbReference>
<name>A0A6P5ITW1_PHACI</name>
<feature type="domain" description="LRRCT" evidence="8">
    <location>
        <begin position="308"/>
        <end position="359"/>
    </location>
</feature>
<dbReference type="InterPro" id="IPR000483">
    <property type="entry name" value="Cys-rich_flank_reg_C"/>
</dbReference>
<sequence length="434" mass="46411">MPGGCARGSAAASAGDRRLRLARVLLVLLSWVSSSTSTSSSSQSSSSTSSSSPSSSVSAQPPPPPPPPPPGHCPVPCECSEAARTVKCVNRNLTEVPGDLPRYVRTLFFTGNQLAVLPAGAFASRPPLAELAALNLSGSRLEKVSAGAFEHLPSLRQLDLSHNPLADLSPVAFSGGGSNASSVGRSPLAELLLNDILPPDDSEKRNRSFVVMVAAALQSGGALGNLLRLELSGNNFIYLPRDMFSGLPKLKHLDLHNNSLVGLGNLGLGNLTQLETLHLGNNAFKALYNASLAQLQAVPSLRVNLDSNPWLCDCNLADMVAWLKETNVVEGKATLSCFSPEKMRNRPLVKLNSSDLDCGPPPLDPLQTSYVFLGIVLALIGAIFLLVLYLNRKGIKKWLYNIRDACRDHMEGYHYRYEINADPRLTNLSSNSDV</sequence>